<evidence type="ECO:0000256" key="6">
    <source>
        <dbReference type="SAM" id="SignalP"/>
    </source>
</evidence>
<keyword evidence="4" id="KW-0378">Hydrolase</keyword>
<sequence>MVLGLLLLVLAAVATSSGSWNKYDACQRVKPPGHRQTDGCPEGTIYVSQNDGAAAFTNVQSAVESFPDDLSHSIILIAPGMYKGLVNVTRKGPVTLLGQYVLPTINLVTIWDDQFVTEPPPAQDDAQTAVLIVAPTFNASLIGMGTVGFPLQPEFGNADFKAYHIDFRNLAVRHIIQQRRVLTYCSSIHDISYANASFYGCNFASYQDTWYMGRNASTYVKGGTIYGETDYVFGFGAAYVLSDMWTRGCLRCTFANRGCGGALVAWKGTNQSDPTGTTPIAPGNHYGAYISNSQIIRSPDANTTLDLTGKCYLGRPWNDDATTLILRTYMDDTINATGFIPFSGRPQVILNTTYYAEYGSYGPGGNTSQRASADHVLDSAQAAMFTIPKVFGGWPDWIDYNY</sequence>
<evidence type="ECO:0000256" key="5">
    <source>
        <dbReference type="ARBA" id="ARBA00023085"/>
    </source>
</evidence>
<keyword evidence="9" id="KW-1185">Reference proteome</keyword>
<dbReference type="GO" id="GO:0042545">
    <property type="term" value="P:cell wall modification"/>
    <property type="evidence" value="ECO:0007669"/>
    <property type="project" value="InterPro"/>
</dbReference>
<dbReference type="STRING" id="1858805.M5G8M5"/>
<evidence type="ECO:0000256" key="2">
    <source>
        <dbReference type="ARBA" id="ARBA00008891"/>
    </source>
</evidence>
<organism evidence="8 9">
    <name type="scientific">Dacryopinax primogenitus (strain DJM 731)</name>
    <name type="common">Brown rot fungus</name>
    <dbReference type="NCBI Taxonomy" id="1858805"/>
    <lineage>
        <taxon>Eukaryota</taxon>
        <taxon>Fungi</taxon>
        <taxon>Dikarya</taxon>
        <taxon>Basidiomycota</taxon>
        <taxon>Agaricomycotina</taxon>
        <taxon>Dacrymycetes</taxon>
        <taxon>Dacrymycetales</taxon>
        <taxon>Dacrymycetaceae</taxon>
        <taxon>Dacryopinax</taxon>
    </lineage>
</organism>
<evidence type="ECO:0000256" key="4">
    <source>
        <dbReference type="ARBA" id="ARBA00022801"/>
    </source>
</evidence>
<feature type="domain" description="Pectinesterase catalytic" evidence="7">
    <location>
        <begin position="195"/>
        <end position="389"/>
    </location>
</feature>
<dbReference type="Pfam" id="PF01095">
    <property type="entry name" value="Pectinesterase"/>
    <property type="match status" value="1"/>
</dbReference>
<dbReference type="Proteomes" id="UP000030653">
    <property type="component" value="Unassembled WGS sequence"/>
</dbReference>
<evidence type="ECO:0000313" key="8">
    <source>
        <dbReference type="EMBL" id="EJU04530.1"/>
    </source>
</evidence>
<dbReference type="EC" id="3.1.1.11" evidence="3"/>
<dbReference type="OrthoDB" id="2019149at2759"/>
<evidence type="ECO:0000256" key="1">
    <source>
        <dbReference type="ARBA" id="ARBA00005184"/>
    </source>
</evidence>
<proteinExistence type="inferred from homology"/>
<comment type="similarity">
    <text evidence="2">Belongs to the pectinesterase family.</text>
</comment>
<evidence type="ECO:0000256" key="3">
    <source>
        <dbReference type="ARBA" id="ARBA00013229"/>
    </source>
</evidence>
<dbReference type="InterPro" id="IPR011050">
    <property type="entry name" value="Pectin_lyase_fold/virulence"/>
</dbReference>
<feature type="chain" id="PRO_5011119524" description="pectinesterase" evidence="6">
    <location>
        <begin position="19"/>
        <end position="402"/>
    </location>
</feature>
<feature type="signal peptide" evidence="6">
    <location>
        <begin position="1"/>
        <end position="18"/>
    </location>
</feature>
<dbReference type="Gene3D" id="2.160.20.10">
    <property type="entry name" value="Single-stranded right-handed beta-helix, Pectin lyase-like"/>
    <property type="match status" value="1"/>
</dbReference>
<dbReference type="GO" id="GO:0045490">
    <property type="term" value="P:pectin catabolic process"/>
    <property type="evidence" value="ECO:0007669"/>
    <property type="project" value="UniProtKB-UniPathway"/>
</dbReference>
<dbReference type="HOGENOM" id="CLU_012243_2_0_1"/>
<evidence type="ECO:0000259" key="7">
    <source>
        <dbReference type="Pfam" id="PF01095"/>
    </source>
</evidence>
<dbReference type="AlphaFoldDB" id="M5G8M5"/>
<evidence type="ECO:0000313" key="9">
    <source>
        <dbReference type="Proteomes" id="UP000030653"/>
    </source>
</evidence>
<protein>
    <recommendedName>
        <fullName evidence="3">pectinesterase</fullName>
        <ecNumber evidence="3">3.1.1.11</ecNumber>
    </recommendedName>
</protein>
<reference evidence="8 9" key="1">
    <citation type="journal article" date="2012" name="Science">
        <title>The Paleozoic origin of enzymatic lignin decomposition reconstructed from 31 fungal genomes.</title>
        <authorList>
            <person name="Floudas D."/>
            <person name="Binder M."/>
            <person name="Riley R."/>
            <person name="Barry K."/>
            <person name="Blanchette R.A."/>
            <person name="Henrissat B."/>
            <person name="Martinez A.T."/>
            <person name="Otillar R."/>
            <person name="Spatafora J.W."/>
            <person name="Yadav J.S."/>
            <person name="Aerts A."/>
            <person name="Benoit I."/>
            <person name="Boyd A."/>
            <person name="Carlson A."/>
            <person name="Copeland A."/>
            <person name="Coutinho P.M."/>
            <person name="de Vries R.P."/>
            <person name="Ferreira P."/>
            <person name="Findley K."/>
            <person name="Foster B."/>
            <person name="Gaskell J."/>
            <person name="Glotzer D."/>
            <person name="Gorecki P."/>
            <person name="Heitman J."/>
            <person name="Hesse C."/>
            <person name="Hori C."/>
            <person name="Igarashi K."/>
            <person name="Jurgens J.A."/>
            <person name="Kallen N."/>
            <person name="Kersten P."/>
            <person name="Kohler A."/>
            <person name="Kuees U."/>
            <person name="Kumar T.K.A."/>
            <person name="Kuo A."/>
            <person name="LaButti K."/>
            <person name="Larrondo L.F."/>
            <person name="Lindquist E."/>
            <person name="Ling A."/>
            <person name="Lombard V."/>
            <person name="Lucas S."/>
            <person name="Lundell T."/>
            <person name="Martin R."/>
            <person name="McLaughlin D.J."/>
            <person name="Morgenstern I."/>
            <person name="Morin E."/>
            <person name="Murat C."/>
            <person name="Nagy L.G."/>
            <person name="Nolan M."/>
            <person name="Ohm R.A."/>
            <person name="Patyshakuliyeva A."/>
            <person name="Rokas A."/>
            <person name="Ruiz-Duenas F.J."/>
            <person name="Sabat G."/>
            <person name="Salamov A."/>
            <person name="Samejima M."/>
            <person name="Schmutz J."/>
            <person name="Slot J.C."/>
            <person name="St John F."/>
            <person name="Stenlid J."/>
            <person name="Sun H."/>
            <person name="Sun S."/>
            <person name="Syed K."/>
            <person name="Tsang A."/>
            <person name="Wiebenga A."/>
            <person name="Young D."/>
            <person name="Pisabarro A."/>
            <person name="Eastwood D.C."/>
            <person name="Martin F."/>
            <person name="Cullen D."/>
            <person name="Grigoriev I.V."/>
            <person name="Hibbett D.S."/>
        </authorList>
    </citation>
    <scope>NUCLEOTIDE SEQUENCE [LARGE SCALE GENOMIC DNA]</scope>
    <source>
        <strain evidence="8 9">DJM-731 SS1</strain>
    </source>
</reference>
<dbReference type="GeneID" id="63691195"/>
<dbReference type="RefSeq" id="XP_040631424.1">
    <property type="nucleotide sequence ID" value="XM_040776133.1"/>
</dbReference>
<dbReference type="PANTHER" id="PTHR31321">
    <property type="entry name" value="ACYL-COA THIOESTER HYDROLASE YBHC-RELATED"/>
    <property type="match status" value="1"/>
</dbReference>
<dbReference type="SUPFAM" id="SSF51126">
    <property type="entry name" value="Pectin lyase-like"/>
    <property type="match status" value="1"/>
</dbReference>
<dbReference type="GO" id="GO:0030599">
    <property type="term" value="F:pectinesterase activity"/>
    <property type="evidence" value="ECO:0007669"/>
    <property type="project" value="UniProtKB-EC"/>
</dbReference>
<accession>M5G8M5</accession>
<gene>
    <name evidence="8" type="ORF">DACRYDRAFT_75377</name>
</gene>
<name>M5G8M5_DACPD</name>
<comment type="pathway">
    <text evidence="1">Glycan metabolism; pectin degradation; 2-dehydro-3-deoxy-D-gluconate from pectin: step 1/5.</text>
</comment>
<dbReference type="InterPro" id="IPR012334">
    <property type="entry name" value="Pectin_lyas_fold"/>
</dbReference>
<dbReference type="EMBL" id="JH795857">
    <property type="protein sequence ID" value="EJU04530.1"/>
    <property type="molecule type" value="Genomic_DNA"/>
</dbReference>
<dbReference type="PANTHER" id="PTHR31321:SF137">
    <property type="entry name" value="PECTIN METHYL ESTERASE (EUROFUNG)"/>
    <property type="match status" value="1"/>
</dbReference>
<dbReference type="UniPathway" id="UPA00545">
    <property type="reaction ID" value="UER00823"/>
</dbReference>
<keyword evidence="5" id="KW-0063">Aspartyl esterase</keyword>
<keyword evidence="6" id="KW-0732">Signal</keyword>
<dbReference type="OMA" id="WNAANHN"/>
<dbReference type="InterPro" id="IPR000070">
    <property type="entry name" value="Pectinesterase_cat"/>
</dbReference>